<feature type="compositionally biased region" description="Low complexity" evidence="13">
    <location>
        <begin position="25"/>
        <end position="37"/>
    </location>
</feature>
<dbReference type="Gene3D" id="3.40.50.200">
    <property type="entry name" value="Peptidase S8/S53 domain"/>
    <property type="match status" value="1"/>
</dbReference>
<feature type="compositionally biased region" description="Pro residues" evidence="13">
    <location>
        <begin position="41"/>
        <end position="54"/>
    </location>
</feature>
<dbReference type="GO" id="GO:0004252">
    <property type="term" value="F:serine-type endopeptidase activity"/>
    <property type="evidence" value="ECO:0007669"/>
    <property type="project" value="UniProtKB-UniRule"/>
</dbReference>
<keyword evidence="6 11" id="KW-0378">Hydrolase</keyword>
<keyword evidence="5 14" id="KW-0812">Transmembrane</keyword>
<evidence type="ECO:0000256" key="9">
    <source>
        <dbReference type="ARBA" id="ARBA00023136"/>
    </source>
</evidence>
<feature type="active site" description="Charge relay system" evidence="10 11">
    <location>
        <position position="146"/>
    </location>
</feature>
<comment type="similarity">
    <text evidence="2 11 12">Belongs to the peptidase S8 family.</text>
</comment>
<dbReference type="InterPro" id="IPR023828">
    <property type="entry name" value="Peptidase_S8_Ser-AS"/>
</dbReference>
<comment type="subcellular location">
    <subcellularLocation>
        <location evidence="1">Cell membrane</location>
        <topology evidence="1">Single-pass membrane protein</topology>
    </subcellularLocation>
</comment>
<feature type="signal peptide" evidence="15">
    <location>
        <begin position="1"/>
        <end position="28"/>
    </location>
</feature>
<evidence type="ECO:0000256" key="4">
    <source>
        <dbReference type="ARBA" id="ARBA00022670"/>
    </source>
</evidence>
<feature type="region of interest" description="Disordered" evidence="13">
    <location>
        <begin position="25"/>
        <end position="70"/>
    </location>
</feature>
<keyword evidence="4 11" id="KW-0645">Protease</keyword>
<evidence type="ECO:0000256" key="11">
    <source>
        <dbReference type="PROSITE-ProRule" id="PRU01240"/>
    </source>
</evidence>
<reference evidence="17 18" key="1">
    <citation type="submission" date="2020-03" db="EMBL/GenBank/DDBJ databases">
        <title>Isolation and identification of active actinomycetes.</title>
        <authorList>
            <person name="Sun X."/>
        </authorList>
    </citation>
    <scope>NUCLEOTIDE SEQUENCE [LARGE SCALE GENOMIC DNA]</scope>
    <source>
        <strain evidence="17 18">NEAU-D13</strain>
    </source>
</reference>
<dbReference type="InterPro" id="IPR022398">
    <property type="entry name" value="Peptidase_S8_His-AS"/>
</dbReference>
<evidence type="ECO:0000313" key="17">
    <source>
        <dbReference type="EMBL" id="NGY58636.1"/>
    </source>
</evidence>
<gene>
    <name evidence="17" type="primary">mycP</name>
    <name evidence="17" type="ORF">G7043_06795</name>
</gene>
<evidence type="ECO:0000256" key="14">
    <source>
        <dbReference type="SAM" id="Phobius"/>
    </source>
</evidence>
<dbReference type="InterPro" id="IPR000209">
    <property type="entry name" value="Peptidase_S8/S53_dom"/>
</dbReference>
<feature type="compositionally biased region" description="Basic and acidic residues" evidence="13">
    <location>
        <begin position="57"/>
        <end position="70"/>
    </location>
</feature>
<dbReference type="InterPro" id="IPR050131">
    <property type="entry name" value="Peptidase_S8_subtilisin-like"/>
</dbReference>
<dbReference type="AlphaFoldDB" id="A0A7C9VR19"/>
<dbReference type="PROSITE" id="PS00136">
    <property type="entry name" value="SUBTILASE_ASP"/>
    <property type="match status" value="1"/>
</dbReference>
<dbReference type="EMBL" id="JAAMPJ010000001">
    <property type="protein sequence ID" value="NGY58636.1"/>
    <property type="molecule type" value="Genomic_DNA"/>
</dbReference>
<sequence length="472" mass="49356">MRSGIRRTTAAATAGLLLLTGALPQASAQPSSTPAAAKPNSVPPDLPPGTPPPVDKGQPDVKYERTSKGCVESDTKSELIEYKPWGQVNLNLDQAHKFATGKNIRIAIIDTGVDPRNPRFGNRVKPGGEYVDNSKNANGLDDCDGHGTEVAGVAAAARTEGDFIGAAPEAEILAIRQTSDRYEFKGDATNPDKRASAGKVSTLAMAIVRAANQNAKVINISLTNCSSPKGFSADDQSLQAAIRYAVDVKDVVIVTAAGNLSPQAGCAKQNDNLDPNNVNSISSPAWFADDVLSVGSIARSGAVSNFSVWGPWVSIAAPGEEIISVDPKGTGLTNANVLAQETTDIKGTSFASPYVAGITALVRERFPNLKARQVMDRLKATALHPGNVSGKDNKIGFGMVNPVAALTAVLPAESAGFQPPQPKEMETSVTPPPGLDWPPIIVALSGIGVGGALLMLTVFVRNSLNRKRTRQV</sequence>
<evidence type="ECO:0000256" key="7">
    <source>
        <dbReference type="ARBA" id="ARBA00022825"/>
    </source>
</evidence>
<name>A0A7C9VR19_9PSEU</name>
<keyword evidence="8 14" id="KW-1133">Transmembrane helix</keyword>
<feature type="chain" id="PRO_5028887582" evidence="15">
    <location>
        <begin position="29"/>
        <end position="472"/>
    </location>
</feature>
<feature type="domain" description="Peptidase S8/S53" evidence="16">
    <location>
        <begin position="101"/>
        <end position="398"/>
    </location>
</feature>
<comment type="caution">
    <text evidence="17">The sequence shown here is derived from an EMBL/GenBank/DDBJ whole genome shotgun (WGS) entry which is preliminary data.</text>
</comment>
<protein>
    <submittedName>
        <fullName evidence="17">Type VII secretion-associated serine protease mycosin</fullName>
    </submittedName>
</protein>
<evidence type="ECO:0000313" key="18">
    <source>
        <dbReference type="Proteomes" id="UP000481360"/>
    </source>
</evidence>
<dbReference type="InterPro" id="IPR023827">
    <property type="entry name" value="Peptidase_S8_Asp-AS"/>
</dbReference>
<evidence type="ECO:0000256" key="10">
    <source>
        <dbReference type="PIRSR" id="PIRSR615500-1"/>
    </source>
</evidence>
<feature type="active site" description="Charge relay system" evidence="10 11">
    <location>
        <position position="110"/>
    </location>
</feature>
<evidence type="ECO:0000256" key="12">
    <source>
        <dbReference type="RuleBase" id="RU003355"/>
    </source>
</evidence>
<dbReference type="PROSITE" id="PS00137">
    <property type="entry name" value="SUBTILASE_HIS"/>
    <property type="match status" value="1"/>
</dbReference>
<dbReference type="Pfam" id="PF00082">
    <property type="entry name" value="Peptidase_S8"/>
    <property type="match status" value="1"/>
</dbReference>
<evidence type="ECO:0000256" key="8">
    <source>
        <dbReference type="ARBA" id="ARBA00022989"/>
    </source>
</evidence>
<dbReference type="PANTHER" id="PTHR43806:SF11">
    <property type="entry name" value="CEREVISIN-RELATED"/>
    <property type="match status" value="1"/>
</dbReference>
<dbReference type="PRINTS" id="PR00723">
    <property type="entry name" value="SUBTILISIN"/>
</dbReference>
<feature type="active site" description="Charge relay system" evidence="10 11">
    <location>
        <position position="349"/>
    </location>
</feature>
<dbReference type="NCBIfam" id="TIGR03921">
    <property type="entry name" value="T7SS_mycosin"/>
    <property type="match status" value="1"/>
</dbReference>
<evidence type="ECO:0000256" key="1">
    <source>
        <dbReference type="ARBA" id="ARBA00004162"/>
    </source>
</evidence>
<dbReference type="GO" id="GO:0005886">
    <property type="term" value="C:plasma membrane"/>
    <property type="evidence" value="ECO:0007669"/>
    <property type="project" value="UniProtKB-SubCell"/>
</dbReference>
<dbReference type="InterPro" id="IPR023834">
    <property type="entry name" value="T7SS_pept_S8A_mycosin"/>
</dbReference>
<dbReference type="Proteomes" id="UP000481360">
    <property type="component" value="Unassembled WGS sequence"/>
</dbReference>
<keyword evidence="7 11" id="KW-0720">Serine protease</keyword>
<evidence type="ECO:0000256" key="13">
    <source>
        <dbReference type="SAM" id="MobiDB-lite"/>
    </source>
</evidence>
<evidence type="ECO:0000256" key="3">
    <source>
        <dbReference type="ARBA" id="ARBA00022475"/>
    </source>
</evidence>
<evidence type="ECO:0000256" key="15">
    <source>
        <dbReference type="SAM" id="SignalP"/>
    </source>
</evidence>
<evidence type="ECO:0000256" key="5">
    <source>
        <dbReference type="ARBA" id="ARBA00022692"/>
    </source>
</evidence>
<keyword evidence="9 14" id="KW-0472">Membrane</keyword>
<dbReference type="GO" id="GO:0006508">
    <property type="term" value="P:proteolysis"/>
    <property type="evidence" value="ECO:0007669"/>
    <property type="project" value="UniProtKB-KW"/>
</dbReference>
<evidence type="ECO:0000256" key="2">
    <source>
        <dbReference type="ARBA" id="ARBA00011073"/>
    </source>
</evidence>
<keyword evidence="15" id="KW-0732">Signal</keyword>
<dbReference type="InterPro" id="IPR015500">
    <property type="entry name" value="Peptidase_S8_subtilisin-rel"/>
</dbReference>
<organism evidence="17 18">
    <name type="scientific">Lentzea alba</name>
    <dbReference type="NCBI Taxonomy" id="2714351"/>
    <lineage>
        <taxon>Bacteria</taxon>
        <taxon>Bacillati</taxon>
        <taxon>Actinomycetota</taxon>
        <taxon>Actinomycetes</taxon>
        <taxon>Pseudonocardiales</taxon>
        <taxon>Pseudonocardiaceae</taxon>
        <taxon>Lentzea</taxon>
    </lineage>
</organism>
<dbReference type="RefSeq" id="WP_166044641.1">
    <property type="nucleotide sequence ID" value="NZ_JAAMPJ010000001.1"/>
</dbReference>
<accession>A0A7C9VR19</accession>
<evidence type="ECO:0000259" key="16">
    <source>
        <dbReference type="Pfam" id="PF00082"/>
    </source>
</evidence>
<feature type="transmembrane region" description="Helical" evidence="14">
    <location>
        <begin position="437"/>
        <end position="460"/>
    </location>
</feature>
<dbReference type="InterPro" id="IPR036852">
    <property type="entry name" value="Peptidase_S8/S53_dom_sf"/>
</dbReference>
<dbReference type="PANTHER" id="PTHR43806">
    <property type="entry name" value="PEPTIDASE S8"/>
    <property type="match status" value="1"/>
</dbReference>
<keyword evidence="18" id="KW-1185">Reference proteome</keyword>
<proteinExistence type="inferred from homology"/>
<evidence type="ECO:0000256" key="6">
    <source>
        <dbReference type="ARBA" id="ARBA00022801"/>
    </source>
</evidence>
<dbReference type="PROSITE" id="PS00138">
    <property type="entry name" value="SUBTILASE_SER"/>
    <property type="match status" value="1"/>
</dbReference>
<dbReference type="PROSITE" id="PS51892">
    <property type="entry name" value="SUBTILASE"/>
    <property type="match status" value="1"/>
</dbReference>
<dbReference type="SUPFAM" id="SSF52743">
    <property type="entry name" value="Subtilisin-like"/>
    <property type="match status" value="1"/>
</dbReference>
<keyword evidence="3" id="KW-1003">Cell membrane</keyword>